<accession>A0A2X0QSX1</accession>
<dbReference type="EMBL" id="LS423452">
    <property type="protein sequence ID" value="SPS05213.1"/>
    <property type="molecule type" value="Genomic_DNA"/>
</dbReference>
<dbReference type="AlphaFoldDB" id="A0A2X0QSX1"/>
<sequence length="229" mass="26775">MSDARKIFVSYKYKDMDVYPLEEYTPGDDTGYMYTPRHYVDKIIEVIGSEHIYKGEKSNEDASHLSDTTIHSMLKNKIFDSSITVVLLSPNMIDPYVPESEQWIPNEISYSLRVIARGDRKSGTNGLLLVALPDRNGSYDYAVVHQQCGVRSWQTESFFSIIRKNMFNRLNKNHTLCQSCFCYHHHDWDHSYAHPVKWEDFIDDYNTYIDRAVALMEAKHEFDIVKTHD</sequence>
<proteinExistence type="predicted"/>
<protein>
    <submittedName>
        <fullName evidence="1">Uncharacterized protein</fullName>
    </submittedName>
</protein>
<organism evidence="1">
    <name type="scientific">Candidatus Nitrotoga fabula</name>
    <dbReference type="NCBI Taxonomy" id="2182327"/>
    <lineage>
        <taxon>Bacteria</taxon>
        <taxon>Pseudomonadati</taxon>
        <taxon>Pseudomonadota</taxon>
        <taxon>Betaproteobacteria</taxon>
        <taxon>Nitrosomonadales</taxon>
        <taxon>Gallionellaceae</taxon>
        <taxon>Candidatus Nitrotoga</taxon>
    </lineage>
</organism>
<gene>
    <name evidence="1" type="ORF">NITFAB_0802</name>
</gene>
<reference evidence="1" key="1">
    <citation type="submission" date="2018-05" db="EMBL/GenBank/DDBJ databases">
        <authorList>
            <person name="Lanie J.A."/>
            <person name="Ng W.-L."/>
            <person name="Kazmierczak K.M."/>
            <person name="Andrzejewski T.M."/>
            <person name="Davidsen T.M."/>
            <person name="Wayne K.J."/>
            <person name="Tettelin H."/>
            <person name="Glass J.I."/>
            <person name="Rusch D."/>
            <person name="Podicherti R."/>
            <person name="Tsui H.-C.T."/>
            <person name="Winkler M.E."/>
        </authorList>
    </citation>
    <scope>NUCLEOTIDE SEQUENCE</scope>
    <source>
        <strain evidence="1">KNB</strain>
    </source>
</reference>
<name>A0A2X0QSX1_9PROT</name>
<evidence type="ECO:0000313" key="1">
    <source>
        <dbReference type="EMBL" id="SPS05213.1"/>
    </source>
</evidence>